<feature type="domain" description="FAD/NAD(P)-binding" evidence="10">
    <location>
        <begin position="8"/>
        <end position="301"/>
    </location>
</feature>
<dbReference type="RefSeq" id="WP_004252032.1">
    <property type="nucleotide sequence ID" value="NZ_BGMB01000012.1"/>
</dbReference>
<evidence type="ECO:0000256" key="3">
    <source>
        <dbReference type="ARBA" id="ARBA00022630"/>
    </source>
</evidence>
<dbReference type="PRINTS" id="PR00469">
    <property type="entry name" value="PNDRDTASEII"/>
</dbReference>
<dbReference type="InterPro" id="IPR023753">
    <property type="entry name" value="FAD/NAD-binding_dom"/>
</dbReference>
<evidence type="ECO:0000256" key="1">
    <source>
        <dbReference type="ARBA" id="ARBA00009333"/>
    </source>
</evidence>
<dbReference type="Gene3D" id="3.50.50.60">
    <property type="entry name" value="FAD/NAD(P)-binding domain"/>
    <property type="match status" value="2"/>
</dbReference>
<protein>
    <recommendedName>
        <fullName evidence="8">Thioredoxin reductase</fullName>
        <ecNumber evidence="8">1.8.1.9</ecNumber>
    </recommendedName>
</protein>
<dbReference type="GO" id="GO:0032991">
    <property type="term" value="C:protein-containing complex"/>
    <property type="evidence" value="ECO:0007669"/>
    <property type="project" value="UniProtKB-ARBA"/>
</dbReference>
<dbReference type="PANTHER" id="PTHR48105">
    <property type="entry name" value="THIOREDOXIN REDUCTASE 1-RELATED-RELATED"/>
    <property type="match status" value="1"/>
</dbReference>
<dbReference type="EMBL" id="ABKSPD020000003">
    <property type="protein sequence ID" value="EKW9775515.1"/>
    <property type="molecule type" value="Genomic_DNA"/>
</dbReference>
<organism evidence="11 12">
    <name type="scientific">Proteus mirabilis</name>
    <dbReference type="NCBI Taxonomy" id="584"/>
    <lineage>
        <taxon>Bacteria</taxon>
        <taxon>Pseudomonadati</taxon>
        <taxon>Pseudomonadota</taxon>
        <taxon>Gammaproteobacteria</taxon>
        <taxon>Enterobacterales</taxon>
        <taxon>Morganellaceae</taxon>
        <taxon>Proteus</taxon>
    </lineage>
</organism>
<dbReference type="FunFam" id="3.50.50.60:FF:000007">
    <property type="entry name" value="Alkyl hydroperoxide reductase, F subunit"/>
    <property type="match status" value="1"/>
</dbReference>
<keyword evidence="9" id="KW-0521">NADP</keyword>
<dbReference type="InterPro" id="IPR008255">
    <property type="entry name" value="Pyr_nucl-diS_OxRdtase_2_AS"/>
</dbReference>
<comment type="subunit">
    <text evidence="2 8">Homodimer.</text>
</comment>
<name>A0AAN3YSF8_PROMI</name>
<evidence type="ECO:0000256" key="5">
    <source>
        <dbReference type="ARBA" id="ARBA00023002"/>
    </source>
</evidence>
<evidence type="ECO:0000256" key="2">
    <source>
        <dbReference type="ARBA" id="ARBA00011738"/>
    </source>
</evidence>
<keyword evidence="7 8" id="KW-0676">Redox-active center</keyword>
<evidence type="ECO:0000313" key="11">
    <source>
        <dbReference type="EMBL" id="EKW9775515.1"/>
    </source>
</evidence>
<evidence type="ECO:0000256" key="9">
    <source>
        <dbReference type="RuleBase" id="RU003881"/>
    </source>
</evidence>
<dbReference type="PROSITE" id="PS00573">
    <property type="entry name" value="PYRIDINE_REDOX_2"/>
    <property type="match status" value="1"/>
</dbReference>
<dbReference type="InterPro" id="IPR005982">
    <property type="entry name" value="Thioredox_Rdtase"/>
</dbReference>
<dbReference type="GO" id="GO:0019430">
    <property type="term" value="P:removal of superoxide radicals"/>
    <property type="evidence" value="ECO:0007669"/>
    <property type="project" value="UniProtKB-UniRule"/>
</dbReference>
<evidence type="ECO:0000256" key="6">
    <source>
        <dbReference type="ARBA" id="ARBA00023157"/>
    </source>
</evidence>
<dbReference type="GO" id="GO:0005829">
    <property type="term" value="C:cytosol"/>
    <property type="evidence" value="ECO:0007669"/>
    <property type="project" value="UniProtKB-ARBA"/>
</dbReference>
<keyword evidence="6" id="KW-1015">Disulfide bond</keyword>
<reference evidence="11" key="1">
    <citation type="submission" date="2023-06" db="EMBL/GenBank/DDBJ databases">
        <authorList>
            <consortium name="Clinical and Environmental Microbiology Branch: Whole genome sequencing antimicrobial resistance pathogens in the healthcare setting"/>
        </authorList>
    </citation>
    <scope>NUCLEOTIDE SEQUENCE</scope>
    <source>
        <strain evidence="11">Microbial</strain>
    </source>
</reference>
<dbReference type="AlphaFoldDB" id="A0AAN3YSF8"/>
<dbReference type="SUPFAM" id="SSF51905">
    <property type="entry name" value="FAD/NAD(P)-binding domain"/>
    <property type="match status" value="1"/>
</dbReference>
<dbReference type="GO" id="GO:0004791">
    <property type="term" value="F:thioredoxin-disulfide reductase (NADPH) activity"/>
    <property type="evidence" value="ECO:0007669"/>
    <property type="project" value="UniProtKB-UniRule"/>
</dbReference>
<proteinExistence type="inferred from homology"/>
<gene>
    <name evidence="11" type="primary">trxB</name>
    <name evidence="11" type="ORF">PW210_001318</name>
</gene>
<evidence type="ECO:0000256" key="7">
    <source>
        <dbReference type="ARBA" id="ARBA00023284"/>
    </source>
</evidence>
<comment type="similarity">
    <text evidence="1 8">Belongs to the class-II pyridine nucleotide-disulfide oxidoreductase family.</text>
</comment>
<evidence type="ECO:0000256" key="4">
    <source>
        <dbReference type="ARBA" id="ARBA00022827"/>
    </source>
</evidence>
<dbReference type="Proteomes" id="UP001171165">
    <property type="component" value="Unassembled WGS sequence"/>
</dbReference>
<dbReference type="NCBIfam" id="NF007614">
    <property type="entry name" value="PRK10262.1"/>
    <property type="match status" value="1"/>
</dbReference>
<dbReference type="PRINTS" id="PR00368">
    <property type="entry name" value="FADPNR"/>
</dbReference>
<dbReference type="GO" id="GO:0050660">
    <property type="term" value="F:flavin adenine dinucleotide binding"/>
    <property type="evidence" value="ECO:0007669"/>
    <property type="project" value="UniProtKB-ARBA"/>
</dbReference>
<dbReference type="Pfam" id="PF07992">
    <property type="entry name" value="Pyr_redox_2"/>
    <property type="match status" value="1"/>
</dbReference>
<evidence type="ECO:0000256" key="8">
    <source>
        <dbReference type="RuleBase" id="RU003880"/>
    </source>
</evidence>
<dbReference type="InterPro" id="IPR036188">
    <property type="entry name" value="FAD/NAD-bd_sf"/>
</dbReference>
<sequence length="319" mass="34551">MSTIKHSKLIILGSGPAGYTAAVYAARANLEPVLITGVEKGGQLTTTTEVENWPGDPEGLTGPGLMDRMFQHAEKFNTEIISDHINKVDLKNRPFRLFGDEQEYTCDALIIATGASARYIGLPSEEAFKGRGVSACATCDGFFYRNQKVAVVGGGNTAVEEALYLANIASEVHLIHRRDSFRSEKILIDRLMDKVNSGNIILHTDRTLDEVLGDDMGVTKVRLKDTKSDKTEELEVMGVFIAIGHSPNTAIFEDQLALDNGYIKVQSGTQGNATQTSIEGVFAAGDVMDHIYRQAITSAGTGCMAALDAERYLDALKSN</sequence>
<dbReference type="EC" id="1.8.1.9" evidence="8"/>
<dbReference type="NCBIfam" id="TIGR01292">
    <property type="entry name" value="TRX_reduct"/>
    <property type="match status" value="1"/>
</dbReference>
<dbReference type="InterPro" id="IPR050097">
    <property type="entry name" value="Ferredoxin-NADP_redctase_2"/>
</dbReference>
<evidence type="ECO:0000313" key="12">
    <source>
        <dbReference type="Proteomes" id="UP001171165"/>
    </source>
</evidence>
<comment type="caution">
    <text evidence="11">The sequence shown here is derived from an EMBL/GenBank/DDBJ whole genome shotgun (WGS) entry which is preliminary data.</text>
</comment>
<keyword evidence="4 8" id="KW-0274">FAD</keyword>
<keyword evidence="5 8" id="KW-0560">Oxidoreductase</keyword>
<accession>A0AAN3YSF8</accession>
<evidence type="ECO:0000259" key="10">
    <source>
        <dbReference type="Pfam" id="PF07992"/>
    </source>
</evidence>
<keyword evidence="3 8" id="KW-0285">Flavoprotein</keyword>
<comment type="catalytic activity">
    <reaction evidence="8">
        <text>[thioredoxin]-dithiol + NADP(+) = [thioredoxin]-disulfide + NADPH + H(+)</text>
        <dbReference type="Rhea" id="RHEA:20345"/>
        <dbReference type="Rhea" id="RHEA-COMP:10698"/>
        <dbReference type="Rhea" id="RHEA-COMP:10700"/>
        <dbReference type="ChEBI" id="CHEBI:15378"/>
        <dbReference type="ChEBI" id="CHEBI:29950"/>
        <dbReference type="ChEBI" id="CHEBI:50058"/>
        <dbReference type="ChEBI" id="CHEBI:57783"/>
        <dbReference type="ChEBI" id="CHEBI:58349"/>
        <dbReference type="EC" id="1.8.1.9"/>
    </reaction>
</comment>
<comment type="cofactor">
    <cofactor evidence="9">
        <name>FAD</name>
        <dbReference type="ChEBI" id="CHEBI:57692"/>
    </cofactor>
    <text evidence="9">Binds 1 FAD per subunit.</text>
</comment>